<evidence type="ECO:0000256" key="1">
    <source>
        <dbReference type="ARBA" id="ARBA00004651"/>
    </source>
</evidence>
<feature type="region of interest" description="Disordered" evidence="8">
    <location>
        <begin position="226"/>
        <end position="300"/>
    </location>
</feature>
<keyword evidence="4 7" id="KW-0812">Transmembrane</keyword>
<comment type="similarity">
    <text evidence="2 7">Belongs to the DedA family.</text>
</comment>
<comment type="subcellular location">
    <subcellularLocation>
        <location evidence="1 7">Cell membrane</location>
        <topology evidence="1 7">Multi-pass membrane protein</topology>
    </subcellularLocation>
</comment>
<name>A0ABT8GHG1_9MICO</name>
<evidence type="ECO:0000256" key="8">
    <source>
        <dbReference type="SAM" id="MobiDB-lite"/>
    </source>
</evidence>
<evidence type="ECO:0000313" key="11">
    <source>
        <dbReference type="Proteomes" id="UP001172708"/>
    </source>
</evidence>
<feature type="transmembrane region" description="Helical" evidence="7">
    <location>
        <begin position="183"/>
        <end position="201"/>
    </location>
</feature>
<dbReference type="RefSeq" id="WP_301142323.1">
    <property type="nucleotide sequence ID" value="NZ_JAUHQA010000001.1"/>
</dbReference>
<keyword evidence="6 7" id="KW-0472">Membrane</keyword>
<protein>
    <submittedName>
        <fullName evidence="10">DedA family protein</fullName>
    </submittedName>
</protein>
<evidence type="ECO:0000256" key="4">
    <source>
        <dbReference type="ARBA" id="ARBA00022692"/>
    </source>
</evidence>
<reference evidence="10" key="1">
    <citation type="submission" date="2023-06" db="EMBL/GenBank/DDBJ databases">
        <title>Egi l300058.</title>
        <authorList>
            <person name="Gao L."/>
            <person name="Fang B.-Z."/>
            <person name="Li W.-J."/>
        </authorList>
    </citation>
    <scope>NUCLEOTIDE SEQUENCE</scope>
    <source>
        <strain evidence="10">EGI L300058</strain>
    </source>
</reference>
<evidence type="ECO:0000256" key="6">
    <source>
        <dbReference type="ARBA" id="ARBA00023136"/>
    </source>
</evidence>
<dbReference type="Pfam" id="PF09335">
    <property type="entry name" value="VTT_dom"/>
    <property type="match status" value="1"/>
</dbReference>
<accession>A0ABT8GHG1</accession>
<dbReference type="InterPro" id="IPR032818">
    <property type="entry name" value="DedA-like"/>
</dbReference>
<feature type="transmembrane region" description="Helical" evidence="7">
    <location>
        <begin position="155"/>
        <end position="177"/>
    </location>
</feature>
<dbReference type="PANTHER" id="PTHR30353:SF0">
    <property type="entry name" value="TRANSMEMBRANE PROTEIN"/>
    <property type="match status" value="1"/>
</dbReference>
<evidence type="ECO:0000259" key="9">
    <source>
        <dbReference type="Pfam" id="PF09335"/>
    </source>
</evidence>
<evidence type="ECO:0000256" key="7">
    <source>
        <dbReference type="RuleBase" id="RU367016"/>
    </source>
</evidence>
<comment type="caution">
    <text evidence="7">Lacks conserved residue(s) required for the propagation of feature annotation.</text>
</comment>
<dbReference type="Proteomes" id="UP001172708">
    <property type="component" value="Unassembled WGS sequence"/>
</dbReference>
<evidence type="ECO:0000256" key="5">
    <source>
        <dbReference type="ARBA" id="ARBA00022989"/>
    </source>
</evidence>
<keyword evidence="3 7" id="KW-1003">Cell membrane</keyword>
<keyword evidence="11" id="KW-1185">Reference proteome</keyword>
<dbReference type="EMBL" id="JAUHQA010000001">
    <property type="protein sequence ID" value="MDN4480867.1"/>
    <property type="molecule type" value="Genomic_DNA"/>
</dbReference>
<dbReference type="InterPro" id="IPR032816">
    <property type="entry name" value="VTT_dom"/>
</dbReference>
<feature type="domain" description="VTT" evidence="9">
    <location>
        <begin position="48"/>
        <end position="172"/>
    </location>
</feature>
<organism evidence="10 11">
    <name type="scientific">Demequina muriae</name>
    <dbReference type="NCBI Taxonomy" id="3051664"/>
    <lineage>
        <taxon>Bacteria</taxon>
        <taxon>Bacillati</taxon>
        <taxon>Actinomycetota</taxon>
        <taxon>Actinomycetes</taxon>
        <taxon>Micrococcales</taxon>
        <taxon>Demequinaceae</taxon>
        <taxon>Demequina</taxon>
    </lineage>
</organism>
<keyword evidence="5 7" id="KW-1133">Transmembrane helix</keyword>
<feature type="transmembrane region" description="Helical" evidence="7">
    <location>
        <begin position="67"/>
        <end position="89"/>
    </location>
</feature>
<comment type="caution">
    <text evidence="10">The sequence shown here is derived from an EMBL/GenBank/DDBJ whole genome shotgun (WGS) entry which is preliminary data.</text>
</comment>
<evidence type="ECO:0000313" key="10">
    <source>
        <dbReference type="EMBL" id="MDN4480867.1"/>
    </source>
</evidence>
<sequence>MDDASFVDWFLHFSSIVEEFVLELSESLWIYPGVLVLSFIDGFFPVVPSESVIIATATASLQTGSPILVLIFLCGAVGAWGGDQVAYLIGSRADVRRWRIFKRDRWRRGLDWAETQLEKRGPTFIIAARFVPMGRVLVNLSAGALRYPHRRFMGVDAIAVTIWAAWSIALGSAAGAIFPDDNLLLSIVVGVAAGVVLGLFVDKVLSWFGLSTPELPDLAGDIEESLTDEERERAEHAAAEREARHEHRIERRAEWREQHSGHRAGHGDDHVGDVRGDDVAGTPVAPDESDVSEGTGDTRR</sequence>
<gene>
    <name evidence="10" type="ORF">QQX02_08045</name>
</gene>
<proteinExistence type="inferred from homology"/>
<evidence type="ECO:0000256" key="2">
    <source>
        <dbReference type="ARBA" id="ARBA00010792"/>
    </source>
</evidence>
<feature type="compositionally biased region" description="Basic and acidic residues" evidence="8">
    <location>
        <begin position="228"/>
        <end position="278"/>
    </location>
</feature>
<dbReference type="PANTHER" id="PTHR30353">
    <property type="entry name" value="INNER MEMBRANE PROTEIN DEDA-RELATED"/>
    <property type="match status" value="1"/>
</dbReference>
<evidence type="ECO:0000256" key="3">
    <source>
        <dbReference type="ARBA" id="ARBA00022475"/>
    </source>
</evidence>